<accession>A0A644WM02</accession>
<dbReference type="EMBL" id="VSSQ01001073">
    <property type="protein sequence ID" value="MPM04812.1"/>
    <property type="molecule type" value="Genomic_DNA"/>
</dbReference>
<proteinExistence type="predicted"/>
<gene>
    <name evidence="1" type="ORF">SDC9_51093</name>
</gene>
<dbReference type="AlphaFoldDB" id="A0A644WM02"/>
<protein>
    <submittedName>
        <fullName evidence="1">Uncharacterized protein</fullName>
    </submittedName>
</protein>
<comment type="caution">
    <text evidence="1">The sequence shown here is derived from an EMBL/GenBank/DDBJ whole genome shotgun (WGS) entry which is preliminary data.</text>
</comment>
<name>A0A644WM02_9ZZZZ</name>
<organism evidence="1">
    <name type="scientific">bioreactor metagenome</name>
    <dbReference type="NCBI Taxonomy" id="1076179"/>
    <lineage>
        <taxon>unclassified sequences</taxon>
        <taxon>metagenomes</taxon>
        <taxon>ecological metagenomes</taxon>
    </lineage>
</organism>
<evidence type="ECO:0000313" key="1">
    <source>
        <dbReference type="EMBL" id="MPM04812.1"/>
    </source>
</evidence>
<sequence length="681" mass="79089">MEQIDYRMFFSNVDCAMIVFLEDDFSLSDTEIDKSKFLYSISRMDVESRKAFVLELEKEYSEFALSINRFSDCMENLFSLIESWDNEVIRDDIESAMDIIKVQKPAQYDSLRGLYNAVELPNVDQLAKLLLKYGLCINIPPCYQRIFDEYLLSENRWKPFRIYASFDAENSRSFKCELQEFYKNTTNEFTCLCCIIDNELSGEKRAKNIIDEIRSFNTDKRNSIIGAIVTSHEKTENIDEHVFLEYVNKSSAQSNLQSALLRSTYNYAISKLKDELMKGFLDTFSKATINRNIAFYLSQMAVYEGVANYQIINTWISTMCDYELSKSNVILYIVRLTNLINQVEIEDYEITDDLNMLNTFEAFDFNVNKFYQPPAAGDVFIDNDDKVYILIGQDCDIMMSETRKRRNAISELIPAQIVSQTETFKLKNNLSYMMINNFRKSPEDTPSCLKIDYTKRVYLENELINLCIYNPDGKCGINLDAVLPEDSTKIMMPYLINYYGELQKYFNSIKILKSQAGEAFDIFLDNTYAPRLISIHKYEEETTNKLSYPLRRICRLTETYILYLYKLYLEYRGRQPYNTINLARCQTLDIPISDSAISGEISIQVILSGDRNTNSKPAKLPWEVSRAEILRVLSKFGVEAAPTNKKDYILLETEETRIDLENGQALKVVKKSKPEAKLEIV</sequence>
<reference evidence="1" key="1">
    <citation type="submission" date="2019-08" db="EMBL/GenBank/DDBJ databases">
        <authorList>
            <person name="Kucharzyk K."/>
            <person name="Murdoch R.W."/>
            <person name="Higgins S."/>
            <person name="Loffler F."/>
        </authorList>
    </citation>
    <scope>NUCLEOTIDE SEQUENCE</scope>
</reference>